<dbReference type="InterPro" id="IPR006645">
    <property type="entry name" value="NGN-like_dom"/>
</dbReference>
<dbReference type="Gene3D" id="3.30.70.940">
    <property type="entry name" value="NusG, N-terminal domain"/>
    <property type="match status" value="1"/>
</dbReference>
<keyword evidence="2" id="KW-0805">Transcription regulation</keyword>
<evidence type="ECO:0000256" key="3">
    <source>
        <dbReference type="ARBA" id="ARBA00023163"/>
    </source>
</evidence>
<gene>
    <name evidence="5" type="ORF">ACFSKO_14460</name>
</gene>
<dbReference type="InterPro" id="IPR043425">
    <property type="entry name" value="NusG-like"/>
</dbReference>
<protein>
    <submittedName>
        <fullName evidence="5">Transcription termination/antitermination protein NusG</fullName>
    </submittedName>
</protein>
<evidence type="ECO:0000313" key="5">
    <source>
        <dbReference type="EMBL" id="MFD2206831.1"/>
    </source>
</evidence>
<keyword evidence="6" id="KW-1185">Reference proteome</keyword>
<dbReference type="Proteomes" id="UP001597294">
    <property type="component" value="Unassembled WGS sequence"/>
</dbReference>
<accession>A0ABW5BMV3</accession>
<feature type="domain" description="NusG-like N-terminal" evidence="4">
    <location>
        <begin position="1"/>
        <end position="146"/>
    </location>
</feature>
<sequence>MKKWYVVSTHSNQEIRAEINLTRQGYQVFLPYFLKPRKHARKVDIVKKALFPGYLFVELDTAKDNWNTINNTFGVRGLISYGNRLPSLPNNFVSELKENSHQSESCDPNLKPGEKVKFLTGPFVNIIGSLSHMIDKERITVLLSLLGREVKTTVSRFDVVSVA</sequence>
<evidence type="ECO:0000259" key="4">
    <source>
        <dbReference type="SMART" id="SM00738"/>
    </source>
</evidence>
<dbReference type="RefSeq" id="WP_380252853.1">
    <property type="nucleotide sequence ID" value="NZ_JBHUII010000007.1"/>
</dbReference>
<keyword evidence="1" id="KW-0889">Transcription antitermination</keyword>
<dbReference type="SUPFAM" id="SSF82679">
    <property type="entry name" value="N-utilization substance G protein NusG, N-terminal domain"/>
    <property type="match status" value="1"/>
</dbReference>
<comment type="caution">
    <text evidence="5">The sequence shown here is derived from an EMBL/GenBank/DDBJ whole genome shotgun (WGS) entry which is preliminary data.</text>
</comment>
<dbReference type="InterPro" id="IPR036735">
    <property type="entry name" value="NGN_dom_sf"/>
</dbReference>
<dbReference type="CDD" id="cd09892">
    <property type="entry name" value="NGN_SP_RfaH"/>
    <property type="match status" value="1"/>
</dbReference>
<evidence type="ECO:0000313" key="6">
    <source>
        <dbReference type="Proteomes" id="UP001597294"/>
    </source>
</evidence>
<dbReference type="SUPFAM" id="SSF50104">
    <property type="entry name" value="Translation proteins SH3-like domain"/>
    <property type="match status" value="1"/>
</dbReference>
<dbReference type="SMART" id="SM00738">
    <property type="entry name" value="NGN"/>
    <property type="match status" value="1"/>
</dbReference>
<evidence type="ECO:0000256" key="2">
    <source>
        <dbReference type="ARBA" id="ARBA00023015"/>
    </source>
</evidence>
<name>A0ABW5BMV3_9PROT</name>
<dbReference type="EMBL" id="JBHUII010000007">
    <property type="protein sequence ID" value="MFD2206831.1"/>
    <property type="molecule type" value="Genomic_DNA"/>
</dbReference>
<dbReference type="InterPro" id="IPR008991">
    <property type="entry name" value="Translation_prot_SH3-like_sf"/>
</dbReference>
<dbReference type="PANTHER" id="PTHR30265">
    <property type="entry name" value="RHO-INTERACTING TRANSCRIPTION TERMINATION FACTOR NUSG"/>
    <property type="match status" value="1"/>
</dbReference>
<dbReference type="Pfam" id="PF02357">
    <property type="entry name" value="NusG"/>
    <property type="match status" value="1"/>
</dbReference>
<reference evidence="6" key="1">
    <citation type="journal article" date="2019" name="Int. J. Syst. Evol. Microbiol.">
        <title>The Global Catalogue of Microorganisms (GCM) 10K type strain sequencing project: providing services to taxonomists for standard genome sequencing and annotation.</title>
        <authorList>
            <consortium name="The Broad Institute Genomics Platform"/>
            <consortium name="The Broad Institute Genome Sequencing Center for Infectious Disease"/>
            <person name="Wu L."/>
            <person name="Ma J."/>
        </authorList>
    </citation>
    <scope>NUCLEOTIDE SEQUENCE [LARGE SCALE GENOMIC DNA]</scope>
    <source>
        <strain evidence="6">CGMCC 4.7192</strain>
    </source>
</reference>
<evidence type="ECO:0000256" key="1">
    <source>
        <dbReference type="ARBA" id="ARBA00022814"/>
    </source>
</evidence>
<keyword evidence="3" id="KW-0804">Transcription</keyword>
<dbReference type="PANTHER" id="PTHR30265:SF7">
    <property type="entry name" value="TRANSCRIPTION ANTITERMINATION PROTEIN RFAH"/>
    <property type="match status" value="1"/>
</dbReference>
<organism evidence="5 6">
    <name type="scientific">Kiloniella antarctica</name>
    <dbReference type="NCBI Taxonomy" id="1550907"/>
    <lineage>
        <taxon>Bacteria</taxon>
        <taxon>Pseudomonadati</taxon>
        <taxon>Pseudomonadota</taxon>
        <taxon>Alphaproteobacteria</taxon>
        <taxon>Rhodospirillales</taxon>
        <taxon>Kiloniellaceae</taxon>
        <taxon>Kiloniella</taxon>
    </lineage>
</organism>
<proteinExistence type="predicted"/>